<protein>
    <recommendedName>
        <fullName evidence="3">DEAD-box RNA helicase Q domain-containing protein</fullName>
    </recommendedName>
</protein>
<gene>
    <name evidence="1" type="ORF">GOBAR_AA12104</name>
</gene>
<proteinExistence type="predicted"/>
<evidence type="ECO:0000313" key="2">
    <source>
        <dbReference type="Proteomes" id="UP000239757"/>
    </source>
</evidence>
<evidence type="ECO:0000313" key="1">
    <source>
        <dbReference type="EMBL" id="PPS08528.1"/>
    </source>
</evidence>
<reference evidence="1 2" key="1">
    <citation type="submission" date="2015-01" db="EMBL/GenBank/DDBJ databases">
        <title>Genome of allotetraploid Gossypium barbadense reveals genomic plasticity and fiber elongation in cotton evolution.</title>
        <authorList>
            <person name="Chen X."/>
            <person name="Liu X."/>
            <person name="Zhao B."/>
            <person name="Zheng H."/>
            <person name="Hu Y."/>
            <person name="Lu G."/>
            <person name="Yang C."/>
            <person name="Chen J."/>
            <person name="Shan C."/>
            <person name="Zhang L."/>
            <person name="Zhou Y."/>
            <person name="Wang L."/>
            <person name="Guo W."/>
            <person name="Bai Y."/>
            <person name="Ruan J."/>
            <person name="Shangguan X."/>
            <person name="Mao Y."/>
            <person name="Jiang J."/>
            <person name="Zhu Y."/>
            <person name="Lei J."/>
            <person name="Kang H."/>
            <person name="Chen S."/>
            <person name="He X."/>
            <person name="Wang R."/>
            <person name="Wang Y."/>
            <person name="Chen J."/>
            <person name="Wang L."/>
            <person name="Yu S."/>
            <person name="Wang B."/>
            <person name="Wei J."/>
            <person name="Song S."/>
            <person name="Lu X."/>
            <person name="Gao Z."/>
            <person name="Gu W."/>
            <person name="Deng X."/>
            <person name="Ma D."/>
            <person name="Wang S."/>
            <person name="Liang W."/>
            <person name="Fang L."/>
            <person name="Cai C."/>
            <person name="Zhu X."/>
            <person name="Zhou B."/>
            <person name="Zhang Y."/>
            <person name="Chen Z."/>
            <person name="Xu S."/>
            <person name="Zhu R."/>
            <person name="Wang S."/>
            <person name="Zhang T."/>
            <person name="Zhao G."/>
        </authorList>
    </citation>
    <scope>NUCLEOTIDE SEQUENCE [LARGE SCALE GENOMIC DNA]</scope>
    <source>
        <strain evidence="2">cv. Xinhai21</strain>
        <tissue evidence="1">Leaf</tissue>
    </source>
</reference>
<dbReference type="AlphaFoldDB" id="A0A2P5XYW3"/>
<sequence length="147" mass="16850">MAEHIYPGWEGDGISALYLSQLCQSTSSGILALVDSNLYIFLRGYVGIHSSGFRNLMLKPELLRSIVDSGFEHPSEGKIFLKRKHAHDYCCVRQMIDVVARWKWDKFDIRLPQEVILNIVVFTPCERELSWINAYGDGPPMENFPLM</sequence>
<accession>A0A2P5XYW3</accession>
<dbReference type="OrthoDB" id="999751at2759"/>
<organism evidence="1 2">
    <name type="scientific">Gossypium barbadense</name>
    <name type="common">Sea Island cotton</name>
    <name type="synonym">Hibiscus barbadensis</name>
    <dbReference type="NCBI Taxonomy" id="3634"/>
    <lineage>
        <taxon>Eukaryota</taxon>
        <taxon>Viridiplantae</taxon>
        <taxon>Streptophyta</taxon>
        <taxon>Embryophyta</taxon>
        <taxon>Tracheophyta</taxon>
        <taxon>Spermatophyta</taxon>
        <taxon>Magnoliopsida</taxon>
        <taxon>eudicotyledons</taxon>
        <taxon>Gunneridae</taxon>
        <taxon>Pentapetalae</taxon>
        <taxon>rosids</taxon>
        <taxon>malvids</taxon>
        <taxon>Malvales</taxon>
        <taxon>Malvaceae</taxon>
        <taxon>Malvoideae</taxon>
        <taxon>Gossypium</taxon>
    </lineage>
</organism>
<dbReference type="Proteomes" id="UP000239757">
    <property type="component" value="Unassembled WGS sequence"/>
</dbReference>
<name>A0A2P5XYW3_GOSBA</name>
<dbReference type="EMBL" id="KZ663988">
    <property type="protein sequence ID" value="PPS08528.1"/>
    <property type="molecule type" value="Genomic_DNA"/>
</dbReference>
<evidence type="ECO:0008006" key="3">
    <source>
        <dbReference type="Google" id="ProtNLM"/>
    </source>
</evidence>